<dbReference type="Proteomes" id="UP001062846">
    <property type="component" value="Chromosome 8"/>
</dbReference>
<comment type="caution">
    <text evidence="1">The sequence shown here is derived from an EMBL/GenBank/DDBJ whole genome shotgun (WGS) entry which is preliminary data.</text>
</comment>
<reference evidence="1" key="1">
    <citation type="submission" date="2022-02" db="EMBL/GenBank/DDBJ databases">
        <title>Plant Genome Project.</title>
        <authorList>
            <person name="Zhang R.-G."/>
        </authorList>
    </citation>
    <scope>NUCLEOTIDE SEQUENCE</scope>
    <source>
        <strain evidence="1">AT1</strain>
    </source>
</reference>
<proteinExistence type="predicted"/>
<evidence type="ECO:0000313" key="2">
    <source>
        <dbReference type="Proteomes" id="UP001062846"/>
    </source>
</evidence>
<name>A0ACC0MPI5_RHOML</name>
<sequence>MPSSRGISPASSPNTSRSSSRPRQIGALISRSAEEGKILTLLRLWIGRERFILQRKLGLHKSLRILILLLRVENSERQLILFLQFSMSKVKSHDTLVSLCLTSLNRTVDQCWYLKKLSMPGVTEVKCYILLCFPPACPPARPPA</sequence>
<protein>
    <submittedName>
        <fullName evidence="1">Uncharacterized protein</fullName>
    </submittedName>
</protein>
<gene>
    <name evidence="1" type="ORF">RHMOL_Rhmol08G0168200</name>
</gene>
<accession>A0ACC0MPI5</accession>
<organism evidence="1 2">
    <name type="scientific">Rhododendron molle</name>
    <name type="common">Chinese azalea</name>
    <name type="synonym">Azalea mollis</name>
    <dbReference type="NCBI Taxonomy" id="49168"/>
    <lineage>
        <taxon>Eukaryota</taxon>
        <taxon>Viridiplantae</taxon>
        <taxon>Streptophyta</taxon>
        <taxon>Embryophyta</taxon>
        <taxon>Tracheophyta</taxon>
        <taxon>Spermatophyta</taxon>
        <taxon>Magnoliopsida</taxon>
        <taxon>eudicotyledons</taxon>
        <taxon>Gunneridae</taxon>
        <taxon>Pentapetalae</taxon>
        <taxon>asterids</taxon>
        <taxon>Ericales</taxon>
        <taxon>Ericaceae</taxon>
        <taxon>Ericoideae</taxon>
        <taxon>Rhodoreae</taxon>
        <taxon>Rhododendron</taxon>
    </lineage>
</organism>
<evidence type="ECO:0000313" key="1">
    <source>
        <dbReference type="EMBL" id="KAI8542805.1"/>
    </source>
</evidence>
<dbReference type="EMBL" id="CM046395">
    <property type="protein sequence ID" value="KAI8542805.1"/>
    <property type="molecule type" value="Genomic_DNA"/>
</dbReference>
<keyword evidence="2" id="KW-1185">Reference proteome</keyword>